<dbReference type="EMBL" id="QTQX01000005">
    <property type="protein sequence ID" value="RQT32234.1"/>
    <property type="molecule type" value="Genomic_DNA"/>
</dbReference>
<organism evidence="2 3">
    <name type="scientific">Burkholderia contaminans</name>
    <dbReference type="NCBI Taxonomy" id="488447"/>
    <lineage>
        <taxon>Bacteria</taxon>
        <taxon>Pseudomonadati</taxon>
        <taxon>Pseudomonadota</taxon>
        <taxon>Betaproteobacteria</taxon>
        <taxon>Burkholderiales</taxon>
        <taxon>Burkholderiaceae</taxon>
        <taxon>Burkholderia</taxon>
        <taxon>Burkholderia cepacia complex</taxon>
    </lineage>
</organism>
<accession>A0A0G3YSI3</accession>
<dbReference type="KEGG" id="bcon:NL30_14550"/>
<name>A0A0G3YSI3_9BURK</name>
<evidence type="ECO:0000313" key="2">
    <source>
        <dbReference type="EMBL" id="RQT32234.1"/>
    </source>
</evidence>
<evidence type="ECO:0000256" key="1">
    <source>
        <dbReference type="SAM" id="Phobius"/>
    </source>
</evidence>
<keyword evidence="1" id="KW-1133">Transmembrane helix</keyword>
<evidence type="ECO:0000313" key="3">
    <source>
        <dbReference type="Proteomes" id="UP000269271"/>
    </source>
</evidence>
<comment type="caution">
    <text evidence="2">The sequence shown here is derived from an EMBL/GenBank/DDBJ whole genome shotgun (WGS) entry which is preliminary data.</text>
</comment>
<sequence length="93" mass="11368">MRGRYMNESNYRLIFGFVVIAYGIAMSAVMAFRPERILAFYCRSRAWRWWYKFIYNMSTEDVMSARMVRITRFQGWIGLVFCTVLMWGFLFRR</sequence>
<dbReference type="AlphaFoldDB" id="A0A0G3YSI3"/>
<feature type="transmembrane region" description="Helical" evidence="1">
    <location>
        <begin position="12"/>
        <end position="32"/>
    </location>
</feature>
<protein>
    <submittedName>
        <fullName evidence="2">Uncharacterized protein</fullName>
    </submittedName>
</protein>
<gene>
    <name evidence="2" type="ORF">DF037_10220</name>
</gene>
<keyword evidence="1" id="KW-0472">Membrane</keyword>
<proteinExistence type="predicted"/>
<dbReference type="Proteomes" id="UP000269271">
    <property type="component" value="Unassembled WGS sequence"/>
</dbReference>
<reference evidence="2 3" key="1">
    <citation type="submission" date="2018-08" db="EMBL/GenBank/DDBJ databases">
        <title>Comparative analysis of Burkholderia isolates from Puerto Rico.</title>
        <authorList>
            <person name="Hall C."/>
            <person name="Sahl J."/>
            <person name="Wagner D."/>
        </authorList>
    </citation>
    <scope>NUCLEOTIDE SEQUENCE [LARGE SCALE GENOMIC DNA]</scope>
    <source>
        <strain evidence="2 3">Bp9001</strain>
    </source>
</reference>
<keyword evidence="1" id="KW-0812">Transmembrane</keyword>
<feature type="transmembrane region" description="Helical" evidence="1">
    <location>
        <begin position="73"/>
        <end position="91"/>
    </location>
</feature>